<keyword evidence="7" id="KW-1185">Reference proteome</keyword>
<dbReference type="EC" id="2.4.-.-" evidence="6"/>
<feature type="transmembrane region" description="Helical" evidence="4">
    <location>
        <begin position="80"/>
        <end position="99"/>
    </location>
</feature>
<name>A0ABW4M238_9HYPH</name>
<dbReference type="GO" id="GO:0016757">
    <property type="term" value="F:glycosyltransferase activity"/>
    <property type="evidence" value="ECO:0007669"/>
    <property type="project" value="UniProtKB-KW"/>
</dbReference>
<sequence>MVEARQLDALKQNLEAGQYESADSSPARLSHPLPYQMAPRVLIIFMIISCALLVLFNYAVPFRRFFPDGDLLFSHYAGNYSVPLRLFILSFFVAFASAVDGSWWVRVAFGLDLVLSFLLISASFDLWHFLLGFYTGLQISHIAAQLSSALVGFLLFSLILLERADMPLPNPAPRGSRYRLTSLVTSLVILVISAATSAWVSAADFPIIANLRSGALLGGVNVGIFLLIPLVFFLLNLLASIQNILRKPGPFAPDITLIVPTFNEAHTVEALISATDQAARSYPGKVTMVLVDNSSTDDTERRAREAFDQTSSLAYEILTEPRRGKSFALNTGLAHVKTEYFARLDADTLVSPDALVRAFAHFSNPHMGVVGGLAIPPGGGPFDGPRMIEILLKMGYDQVALGACDGIFGIPGMFACYRTKAARDVGGFAIGLNGEDTDIALRIGEAGYRLFVDPQVTFISEVPRTLNHLREQRHRWFRSIFHVTARNRQYLFPLIPSVRGWFVIPYMLANTARRAMAMPLLLFAVSFLLLHDPAGGSTITLASVVALLLGAPFLNALLAILINLRFKAILYLPFYILFRMLRSYFTLEALLSLNFRSYSAKLGEAVTPVEEGPGASGVVVLNAYRTS</sequence>
<evidence type="ECO:0000256" key="3">
    <source>
        <dbReference type="ARBA" id="ARBA00022679"/>
    </source>
</evidence>
<dbReference type="SUPFAM" id="SSF53448">
    <property type="entry name" value="Nucleotide-diphospho-sugar transferases"/>
    <property type="match status" value="1"/>
</dbReference>
<protein>
    <submittedName>
        <fullName evidence="6">Glycosyltransferase</fullName>
        <ecNumber evidence="6">2.4.-.-</ecNumber>
    </submittedName>
</protein>
<dbReference type="InterPro" id="IPR001173">
    <property type="entry name" value="Glyco_trans_2-like"/>
</dbReference>
<dbReference type="EMBL" id="JBHUEQ010000015">
    <property type="protein sequence ID" value="MFD1745520.1"/>
    <property type="molecule type" value="Genomic_DNA"/>
</dbReference>
<keyword evidence="4" id="KW-0812">Transmembrane</keyword>
<dbReference type="InterPro" id="IPR029044">
    <property type="entry name" value="Nucleotide-diphossugar_trans"/>
</dbReference>
<dbReference type="RefSeq" id="WP_377399333.1">
    <property type="nucleotide sequence ID" value="NZ_JBHUEQ010000015.1"/>
</dbReference>
<keyword evidence="4" id="KW-1133">Transmembrane helix</keyword>
<comment type="caution">
    <text evidence="6">The sequence shown here is derived from an EMBL/GenBank/DDBJ whole genome shotgun (WGS) entry which is preliminary data.</text>
</comment>
<feature type="transmembrane region" description="Helical" evidence="4">
    <location>
        <begin position="515"/>
        <end position="531"/>
    </location>
</feature>
<dbReference type="Gene3D" id="3.90.550.10">
    <property type="entry name" value="Spore Coat Polysaccharide Biosynthesis Protein SpsA, Chain A"/>
    <property type="match status" value="1"/>
</dbReference>
<reference evidence="7" key="1">
    <citation type="journal article" date="2019" name="Int. J. Syst. Evol. Microbiol.">
        <title>The Global Catalogue of Microorganisms (GCM) 10K type strain sequencing project: providing services to taxonomists for standard genome sequencing and annotation.</title>
        <authorList>
            <consortium name="The Broad Institute Genomics Platform"/>
            <consortium name="The Broad Institute Genome Sequencing Center for Infectious Disease"/>
            <person name="Wu L."/>
            <person name="Ma J."/>
        </authorList>
    </citation>
    <scope>NUCLEOTIDE SEQUENCE [LARGE SCALE GENOMIC DNA]</scope>
    <source>
        <strain evidence="7">CG52</strain>
    </source>
</reference>
<evidence type="ECO:0000256" key="1">
    <source>
        <dbReference type="ARBA" id="ARBA00006739"/>
    </source>
</evidence>
<feature type="transmembrane region" description="Helical" evidence="4">
    <location>
        <begin position="111"/>
        <end position="130"/>
    </location>
</feature>
<evidence type="ECO:0000259" key="5">
    <source>
        <dbReference type="Pfam" id="PF00535"/>
    </source>
</evidence>
<evidence type="ECO:0000256" key="4">
    <source>
        <dbReference type="SAM" id="Phobius"/>
    </source>
</evidence>
<evidence type="ECO:0000313" key="6">
    <source>
        <dbReference type="EMBL" id="MFD1745520.1"/>
    </source>
</evidence>
<proteinExistence type="inferred from homology"/>
<comment type="similarity">
    <text evidence="1">Belongs to the glycosyltransferase 2 family.</text>
</comment>
<dbReference type="Pfam" id="PF00535">
    <property type="entry name" value="Glycos_transf_2"/>
    <property type="match status" value="1"/>
</dbReference>
<dbReference type="PANTHER" id="PTHR43630:SF1">
    <property type="entry name" value="POLY-BETA-1,6-N-ACETYL-D-GLUCOSAMINE SYNTHASE"/>
    <property type="match status" value="1"/>
</dbReference>
<feature type="transmembrane region" description="Helical" evidence="4">
    <location>
        <begin position="142"/>
        <end position="161"/>
    </location>
</feature>
<dbReference type="PANTHER" id="PTHR43630">
    <property type="entry name" value="POLY-BETA-1,6-N-ACETYL-D-GLUCOSAMINE SYNTHASE"/>
    <property type="match status" value="1"/>
</dbReference>
<organism evidence="6 7">
    <name type="scientific">Rhizobium helianthi</name>
    <dbReference type="NCBI Taxonomy" id="1132695"/>
    <lineage>
        <taxon>Bacteria</taxon>
        <taxon>Pseudomonadati</taxon>
        <taxon>Pseudomonadota</taxon>
        <taxon>Alphaproteobacteria</taxon>
        <taxon>Hyphomicrobiales</taxon>
        <taxon>Rhizobiaceae</taxon>
        <taxon>Rhizobium/Agrobacterium group</taxon>
        <taxon>Rhizobium</taxon>
    </lineage>
</organism>
<feature type="transmembrane region" description="Helical" evidence="4">
    <location>
        <begin position="182"/>
        <end position="202"/>
    </location>
</feature>
<evidence type="ECO:0000313" key="7">
    <source>
        <dbReference type="Proteomes" id="UP001597322"/>
    </source>
</evidence>
<keyword evidence="4" id="KW-0472">Membrane</keyword>
<keyword evidence="3 6" id="KW-0808">Transferase</keyword>
<feature type="domain" description="Glycosyltransferase 2-like" evidence="5">
    <location>
        <begin position="257"/>
        <end position="425"/>
    </location>
</feature>
<dbReference type="CDD" id="cd06423">
    <property type="entry name" value="CESA_like"/>
    <property type="match status" value="1"/>
</dbReference>
<feature type="transmembrane region" description="Helical" evidence="4">
    <location>
        <begin position="214"/>
        <end position="238"/>
    </location>
</feature>
<evidence type="ECO:0000256" key="2">
    <source>
        <dbReference type="ARBA" id="ARBA00022676"/>
    </source>
</evidence>
<accession>A0ABW4M238</accession>
<gene>
    <name evidence="6" type="ORF">ACFSE1_08625</name>
</gene>
<keyword evidence="2 6" id="KW-0328">Glycosyltransferase</keyword>
<feature type="transmembrane region" description="Helical" evidence="4">
    <location>
        <begin position="41"/>
        <end position="60"/>
    </location>
</feature>
<dbReference type="Proteomes" id="UP001597322">
    <property type="component" value="Unassembled WGS sequence"/>
</dbReference>